<dbReference type="CDD" id="cd07012">
    <property type="entry name" value="PBP2_Bug_TTT"/>
    <property type="match status" value="1"/>
</dbReference>
<keyword evidence="4" id="KW-1185">Reference proteome</keyword>
<dbReference type="SUPFAM" id="SSF53850">
    <property type="entry name" value="Periplasmic binding protein-like II"/>
    <property type="match status" value="1"/>
</dbReference>
<evidence type="ECO:0000313" key="3">
    <source>
        <dbReference type="EMBL" id="GAA0500737.1"/>
    </source>
</evidence>
<reference evidence="3 4" key="1">
    <citation type="journal article" date="2019" name="Int. J. Syst. Evol. Microbiol.">
        <title>The Global Catalogue of Microorganisms (GCM) 10K type strain sequencing project: providing services to taxonomists for standard genome sequencing and annotation.</title>
        <authorList>
            <consortium name="The Broad Institute Genomics Platform"/>
            <consortium name="The Broad Institute Genome Sequencing Center for Infectious Disease"/>
            <person name="Wu L."/>
            <person name="Ma J."/>
        </authorList>
    </citation>
    <scope>NUCLEOTIDE SEQUENCE [LARGE SCALE GENOMIC DNA]</scope>
    <source>
        <strain evidence="3 4">JCM 14330</strain>
    </source>
</reference>
<evidence type="ECO:0000256" key="2">
    <source>
        <dbReference type="SAM" id="SignalP"/>
    </source>
</evidence>
<sequence length="321" mass="33743">MLAALAMLWLVAAVPSVAHAQAGYPERPVKLLVPYPPGGAMDLVGRILAKDFSERTGQPMVVENKPGAATIIAATALAGAQPDGYTLMLAPNSTLTIIPQLYAKLPFDVKRLEAVALVGTNQMVFSTSSGSGLNDLAALVDKARRTPGSVSYGSFGNGNITHLLGELLNQSAGIAMLHVPYQGAAPAMSSLLGGNITATFDTVTNVAPQVQAGKLRALAVTGRQRSPLLPDIPTFAERGYPALAAVDSWVGLLAPAGMDTQARARLDAHLNHILRDPAFVRQLNERGFDVPAVDAAALAGQVKEERGLYRQVIDKANIRLD</sequence>
<dbReference type="PANTHER" id="PTHR42928:SF5">
    <property type="entry name" value="BLR1237 PROTEIN"/>
    <property type="match status" value="1"/>
</dbReference>
<dbReference type="Proteomes" id="UP001501706">
    <property type="component" value="Unassembled WGS sequence"/>
</dbReference>
<comment type="caution">
    <text evidence="3">The sequence shown here is derived from an EMBL/GenBank/DDBJ whole genome shotgun (WGS) entry which is preliminary data.</text>
</comment>
<comment type="similarity">
    <text evidence="1">Belongs to the UPF0065 (bug) family.</text>
</comment>
<organism evidence="3 4">
    <name type="scientific">Pigmentiphaga daeguensis</name>
    <dbReference type="NCBI Taxonomy" id="414049"/>
    <lineage>
        <taxon>Bacteria</taxon>
        <taxon>Pseudomonadati</taxon>
        <taxon>Pseudomonadota</taxon>
        <taxon>Betaproteobacteria</taxon>
        <taxon>Burkholderiales</taxon>
        <taxon>Alcaligenaceae</taxon>
        <taxon>Pigmentiphaga</taxon>
    </lineage>
</organism>
<evidence type="ECO:0000256" key="1">
    <source>
        <dbReference type="ARBA" id="ARBA00006987"/>
    </source>
</evidence>
<accession>A0ABN1BMS1</accession>
<protein>
    <submittedName>
        <fullName evidence="3">Tripartite tricarboxylate transporter substrate binding protein</fullName>
    </submittedName>
</protein>
<gene>
    <name evidence="3" type="ORF">GCM10009097_16610</name>
</gene>
<dbReference type="Gene3D" id="3.40.190.10">
    <property type="entry name" value="Periplasmic binding protein-like II"/>
    <property type="match status" value="1"/>
</dbReference>
<dbReference type="InterPro" id="IPR042100">
    <property type="entry name" value="Bug_dom1"/>
</dbReference>
<dbReference type="InterPro" id="IPR005064">
    <property type="entry name" value="BUG"/>
</dbReference>
<dbReference type="EMBL" id="BAAAEN010000005">
    <property type="protein sequence ID" value="GAA0500737.1"/>
    <property type="molecule type" value="Genomic_DNA"/>
</dbReference>
<name>A0ABN1BMS1_9BURK</name>
<dbReference type="PANTHER" id="PTHR42928">
    <property type="entry name" value="TRICARBOXYLATE-BINDING PROTEIN"/>
    <property type="match status" value="1"/>
</dbReference>
<dbReference type="PIRSF" id="PIRSF017082">
    <property type="entry name" value="YflP"/>
    <property type="match status" value="1"/>
</dbReference>
<dbReference type="Pfam" id="PF03401">
    <property type="entry name" value="TctC"/>
    <property type="match status" value="1"/>
</dbReference>
<feature type="chain" id="PRO_5045743403" evidence="2">
    <location>
        <begin position="21"/>
        <end position="321"/>
    </location>
</feature>
<feature type="signal peptide" evidence="2">
    <location>
        <begin position="1"/>
        <end position="20"/>
    </location>
</feature>
<keyword evidence="2" id="KW-0732">Signal</keyword>
<proteinExistence type="inferred from homology"/>
<dbReference type="Gene3D" id="3.40.190.150">
    <property type="entry name" value="Bordetella uptake gene, domain 1"/>
    <property type="match status" value="1"/>
</dbReference>
<evidence type="ECO:0000313" key="4">
    <source>
        <dbReference type="Proteomes" id="UP001501706"/>
    </source>
</evidence>